<dbReference type="Pfam" id="PF01029">
    <property type="entry name" value="NusB"/>
    <property type="match status" value="1"/>
</dbReference>
<dbReference type="Gene3D" id="3.30.70.1170">
    <property type="entry name" value="Sun protein, domain 3"/>
    <property type="match status" value="1"/>
</dbReference>
<reference evidence="3" key="1">
    <citation type="journal article" date="2014" name="Front. Microbiol.">
        <title>High frequency of phylogenetically diverse reductive dehalogenase-homologous genes in deep subseafloor sedimentary metagenomes.</title>
        <authorList>
            <person name="Kawai M."/>
            <person name="Futagami T."/>
            <person name="Toyoda A."/>
            <person name="Takaki Y."/>
            <person name="Nishi S."/>
            <person name="Hori S."/>
            <person name="Arai W."/>
            <person name="Tsubouchi T."/>
            <person name="Morono Y."/>
            <person name="Uchiyama I."/>
            <person name="Ito T."/>
            <person name="Fujiyama A."/>
            <person name="Inagaki F."/>
            <person name="Takami H."/>
        </authorList>
    </citation>
    <scope>NUCLEOTIDE SEQUENCE</scope>
    <source>
        <strain evidence="3">Expedition CK06-06</strain>
    </source>
</reference>
<evidence type="ECO:0000313" key="3">
    <source>
        <dbReference type="EMBL" id="GAI29221.1"/>
    </source>
</evidence>
<protein>
    <recommendedName>
        <fullName evidence="2">NusB/RsmB/TIM44 domain-containing protein</fullName>
    </recommendedName>
</protein>
<evidence type="ECO:0000256" key="1">
    <source>
        <dbReference type="ARBA" id="ARBA00022884"/>
    </source>
</evidence>
<dbReference type="EMBL" id="BARV01021929">
    <property type="protein sequence ID" value="GAI29221.1"/>
    <property type="molecule type" value="Genomic_DNA"/>
</dbReference>
<dbReference type="AlphaFoldDB" id="X1NG85"/>
<organism evidence="3">
    <name type="scientific">marine sediment metagenome</name>
    <dbReference type="NCBI Taxonomy" id="412755"/>
    <lineage>
        <taxon>unclassified sequences</taxon>
        <taxon>metagenomes</taxon>
        <taxon>ecological metagenomes</taxon>
    </lineage>
</organism>
<keyword evidence="1" id="KW-0694">RNA-binding</keyword>
<gene>
    <name evidence="3" type="ORF">S06H3_36231</name>
</gene>
<name>X1NG85_9ZZZZ</name>
<feature type="domain" description="NusB/RsmB/TIM44" evidence="2">
    <location>
        <begin position="5"/>
        <end position="129"/>
    </location>
</feature>
<dbReference type="GO" id="GO:0006355">
    <property type="term" value="P:regulation of DNA-templated transcription"/>
    <property type="evidence" value="ECO:0007669"/>
    <property type="project" value="InterPro"/>
</dbReference>
<proteinExistence type="predicted"/>
<dbReference type="Gene3D" id="1.10.940.10">
    <property type="entry name" value="NusB-like"/>
    <property type="match status" value="1"/>
</dbReference>
<sequence length="196" mass="22978">MKKINSREIALKILHNIETEFSFTNESISQFSKRFGLSDLDRRFITEIVVGTTKYRKRIDYLLSFVLKKDLMSLTPWIRNILRMGIYQIEFMDKVPHPSAVDESVKLALKFGHKGTSSLVNAVLRNYLREKKNIRYPGDKIECLSVYYSFPEWMIRSWISFFGGKDTINLCLYFNHPPGLCFRVNSLKVDLGEFED</sequence>
<dbReference type="GO" id="GO:0003723">
    <property type="term" value="F:RNA binding"/>
    <property type="evidence" value="ECO:0007669"/>
    <property type="project" value="UniProtKB-KW"/>
</dbReference>
<dbReference type="InterPro" id="IPR035926">
    <property type="entry name" value="NusB-like_sf"/>
</dbReference>
<dbReference type="SUPFAM" id="SSF48013">
    <property type="entry name" value="NusB-like"/>
    <property type="match status" value="1"/>
</dbReference>
<evidence type="ECO:0000259" key="2">
    <source>
        <dbReference type="Pfam" id="PF01029"/>
    </source>
</evidence>
<accession>X1NG85</accession>
<dbReference type="InterPro" id="IPR006027">
    <property type="entry name" value="NusB_RsmB_TIM44"/>
</dbReference>
<feature type="non-terminal residue" evidence="3">
    <location>
        <position position="196"/>
    </location>
</feature>
<comment type="caution">
    <text evidence="3">The sequence shown here is derived from an EMBL/GenBank/DDBJ whole genome shotgun (WGS) entry which is preliminary data.</text>
</comment>